<gene>
    <name evidence="2" type="ORF">SDC9_68085</name>
</gene>
<dbReference type="PROSITE" id="PS51819">
    <property type="entry name" value="VOC"/>
    <property type="match status" value="1"/>
</dbReference>
<dbReference type="InterPro" id="IPR004360">
    <property type="entry name" value="Glyas_Fos-R_dOase_dom"/>
</dbReference>
<proteinExistence type="predicted"/>
<evidence type="ECO:0000259" key="1">
    <source>
        <dbReference type="PROSITE" id="PS51819"/>
    </source>
</evidence>
<dbReference type="Gene3D" id="3.10.180.10">
    <property type="entry name" value="2,3-Dihydroxybiphenyl 1,2-Dioxygenase, domain 1"/>
    <property type="match status" value="1"/>
</dbReference>
<dbReference type="Pfam" id="PF00903">
    <property type="entry name" value="Glyoxalase"/>
    <property type="match status" value="1"/>
</dbReference>
<sequence>MINSFSCTNIFSKNTSLLLDFYHEKLEIPILNVIVDDLDGVNLGFIDNAPTICVWDANKWGAPVCGTTSFVFMCDNLDKTCDELRKKGLSFEPPVKFEWGTYELRLKDPDGNEVVVVEVQGN</sequence>
<evidence type="ECO:0000313" key="2">
    <source>
        <dbReference type="EMBL" id="MPM21641.1"/>
    </source>
</evidence>
<dbReference type="InterPro" id="IPR029068">
    <property type="entry name" value="Glyas_Bleomycin-R_OHBP_Dase"/>
</dbReference>
<protein>
    <recommendedName>
        <fullName evidence="1">VOC domain-containing protein</fullName>
    </recommendedName>
</protein>
<reference evidence="2" key="1">
    <citation type="submission" date="2019-08" db="EMBL/GenBank/DDBJ databases">
        <authorList>
            <person name="Kucharzyk K."/>
            <person name="Murdoch R.W."/>
            <person name="Higgins S."/>
            <person name="Loffler F."/>
        </authorList>
    </citation>
    <scope>NUCLEOTIDE SEQUENCE</scope>
</reference>
<accession>A0A644Y163</accession>
<dbReference type="EMBL" id="VSSQ01003633">
    <property type="protein sequence ID" value="MPM21641.1"/>
    <property type="molecule type" value="Genomic_DNA"/>
</dbReference>
<dbReference type="InterPro" id="IPR037523">
    <property type="entry name" value="VOC_core"/>
</dbReference>
<dbReference type="SUPFAM" id="SSF54593">
    <property type="entry name" value="Glyoxalase/Bleomycin resistance protein/Dihydroxybiphenyl dioxygenase"/>
    <property type="match status" value="1"/>
</dbReference>
<name>A0A644Y163_9ZZZZ</name>
<organism evidence="2">
    <name type="scientific">bioreactor metagenome</name>
    <dbReference type="NCBI Taxonomy" id="1076179"/>
    <lineage>
        <taxon>unclassified sequences</taxon>
        <taxon>metagenomes</taxon>
        <taxon>ecological metagenomes</taxon>
    </lineage>
</organism>
<comment type="caution">
    <text evidence="2">The sequence shown here is derived from an EMBL/GenBank/DDBJ whole genome shotgun (WGS) entry which is preliminary data.</text>
</comment>
<feature type="domain" description="VOC" evidence="1">
    <location>
        <begin position="4"/>
        <end position="119"/>
    </location>
</feature>
<dbReference type="AlphaFoldDB" id="A0A644Y163"/>